<comment type="subunit">
    <text evidence="3">Homodimer.</text>
</comment>
<dbReference type="SUPFAM" id="SSF49998">
    <property type="entry name" value="Amine oxidase catalytic domain"/>
    <property type="match status" value="1"/>
</dbReference>
<comment type="caution">
    <text evidence="13">The sequence shown here is derived from an EMBL/GenBank/DDBJ whole genome shotgun (WGS) entry which is preliminary data.</text>
</comment>
<keyword evidence="4 11" id="KW-0479">Metal-binding</keyword>
<dbReference type="PROSITE" id="PS01165">
    <property type="entry name" value="COPPER_AMINE_OXID_2"/>
    <property type="match status" value="1"/>
</dbReference>
<dbReference type="InterPro" id="IPR049947">
    <property type="entry name" value="Cu_Am_Ox_Cu-bd"/>
</dbReference>
<dbReference type="PANTHER" id="PTHR10638:SF86">
    <property type="entry name" value="COPPER AMINE OXIDASE 1-RELATED"/>
    <property type="match status" value="1"/>
</dbReference>
<evidence type="ECO:0000256" key="2">
    <source>
        <dbReference type="ARBA" id="ARBA00007983"/>
    </source>
</evidence>
<dbReference type="Pfam" id="PF01179">
    <property type="entry name" value="Cu_amine_oxid"/>
    <property type="match status" value="1"/>
</dbReference>
<comment type="cofactor">
    <cofactor evidence="11">
        <name>Cu cation</name>
        <dbReference type="ChEBI" id="CHEBI:23378"/>
    </cofactor>
    <text evidence="11">Contains 1 topaquinone per subunit.</text>
</comment>
<comment type="catalytic activity">
    <reaction evidence="8">
        <text>a primary methyl amine + O2 + H2O = an aldehyde + H2O2 + NH4(+)</text>
        <dbReference type="Rhea" id="RHEA:16153"/>
        <dbReference type="ChEBI" id="CHEBI:15377"/>
        <dbReference type="ChEBI" id="CHEBI:15379"/>
        <dbReference type="ChEBI" id="CHEBI:16240"/>
        <dbReference type="ChEBI" id="CHEBI:17478"/>
        <dbReference type="ChEBI" id="CHEBI:28938"/>
        <dbReference type="ChEBI" id="CHEBI:228804"/>
        <dbReference type="EC" id="1.4.3.21"/>
    </reaction>
</comment>
<dbReference type="Gene3D" id="2.70.98.20">
    <property type="entry name" value="Copper amine oxidase, catalytic domain"/>
    <property type="match status" value="1"/>
</dbReference>
<evidence type="ECO:0000256" key="1">
    <source>
        <dbReference type="ARBA" id="ARBA00001935"/>
    </source>
</evidence>
<dbReference type="PROSITE" id="PS01164">
    <property type="entry name" value="COPPER_AMINE_OXID_1"/>
    <property type="match status" value="1"/>
</dbReference>
<dbReference type="InterPro" id="IPR016182">
    <property type="entry name" value="Cu_amine_oxidase_N-reg"/>
</dbReference>
<gene>
    <name evidence="13" type="primary">tynA</name>
    <name evidence="13" type="ORF">CNE99_06775</name>
</gene>
<evidence type="ECO:0000256" key="9">
    <source>
        <dbReference type="PIRSR" id="PIRSR600269-50"/>
    </source>
</evidence>
<dbReference type="GO" id="GO:0048038">
    <property type="term" value="F:quinone binding"/>
    <property type="evidence" value="ECO:0007669"/>
    <property type="project" value="InterPro"/>
</dbReference>
<sequence length="638" mass="70793">MQDKVKSTTVATAAIHPLDPLSVSEIETAVALAREEGGLNTPYFSSVGLLEPDKSDVKAHRDGDKAVRVVQLLGVDETRDGGFQADVDLETNMVDVQRVPLGSQVPYNYSDFGLAIHLTKTNPEWLAAVRARGVAADTDEDLKKIQIDPWPGGGYPHADVPKGHRALRCIAFVREDATDNGYAHPIDGLISHVDVTDRKVVCVEDFGERPVPQEPGRFDGPNLPDARSGLQPLAIEQPEGTSFDVDGYRVQWQGYDFRVGIHPVHGLVLHQLSLNERPILYRAALSDMVVPYGDDDPMHSWKHVLDASEICLGNCLNSLKLGCDCLGEIHYFDINLITHEGKARTVEHAICMHEEDYGIQWKHFDAQSRTGEVRRSRRLVISSIFTIGNYDYGFFWYLYLDGTIQMEVKLTGIVGVTSKTGEVNSGQSPQIAENLTSPVHQHLFCFRLDWELDGGANQLFENNIEVLPVSDNNPHGTQFQNVSTHLTTESAAKREVAPQVSRSWKVVNPESRNGLGIPVAYKLLPQSVPTIFASADSPTSKRAEFARHNLWATPYEKEEIAASGTNTVMHEGGGLPDYTANDRDIRCCDLVMWHTIGVTHVPRPEDWPVMPVEYCGFHLIPLGFFDRNPTLDLPGHCD</sequence>
<keyword evidence="6 11" id="KW-0560">Oxidoreductase</keyword>
<comment type="PTM">
    <text evidence="10 11">Topaquinone (TPQ) is generated by copper-dependent autoxidation of a specific tyrosyl residue.</text>
</comment>
<comment type="cofactor">
    <cofactor evidence="1">
        <name>Cu cation</name>
        <dbReference type="ChEBI" id="CHEBI:23378"/>
    </cofactor>
</comment>
<evidence type="ECO:0000256" key="10">
    <source>
        <dbReference type="PIRSR" id="PIRSR600269-51"/>
    </source>
</evidence>
<evidence type="ECO:0000313" key="14">
    <source>
        <dbReference type="Proteomes" id="UP000219327"/>
    </source>
</evidence>
<reference evidence="13 14" key="1">
    <citation type="submission" date="2017-08" db="EMBL/GenBank/DDBJ databases">
        <title>Fine stratification of microbial communities through a metagenomic profile of the photic zone.</title>
        <authorList>
            <person name="Haro-Moreno J.M."/>
            <person name="Lopez-Perez M."/>
            <person name="De La Torre J."/>
            <person name="Picazo A."/>
            <person name="Camacho A."/>
            <person name="Rodriguez-Valera F."/>
        </authorList>
    </citation>
    <scope>NUCLEOTIDE SEQUENCE [LARGE SCALE GENOMIC DNA]</scope>
    <source>
        <strain evidence="13">MED-G24</strain>
    </source>
</reference>
<evidence type="ECO:0000259" key="12">
    <source>
        <dbReference type="Pfam" id="PF01179"/>
    </source>
</evidence>
<keyword evidence="5 9" id="KW-0801">TPQ</keyword>
<evidence type="ECO:0000256" key="3">
    <source>
        <dbReference type="ARBA" id="ARBA00011738"/>
    </source>
</evidence>
<proteinExistence type="inferred from homology"/>
<dbReference type="GO" id="GO:0008131">
    <property type="term" value="F:primary methylamine oxidase activity"/>
    <property type="evidence" value="ECO:0007669"/>
    <property type="project" value="UniProtKB-EC"/>
</dbReference>
<evidence type="ECO:0000256" key="4">
    <source>
        <dbReference type="ARBA" id="ARBA00022723"/>
    </source>
</evidence>
<feature type="domain" description="Copper amine oxidase catalytic" evidence="12">
    <location>
        <begin position="234"/>
        <end position="631"/>
    </location>
</feature>
<feature type="active site" description="Schiff-base intermediate with substrate; via topaquinone" evidence="9">
    <location>
        <position position="390"/>
    </location>
</feature>
<evidence type="ECO:0000256" key="5">
    <source>
        <dbReference type="ARBA" id="ARBA00022772"/>
    </source>
</evidence>
<dbReference type="AlphaFoldDB" id="A0A2A5WQR2"/>
<dbReference type="InterPro" id="IPR049948">
    <property type="entry name" value="Cu_Am_ox_TPQ-bd"/>
</dbReference>
<feature type="modified residue" description="2',4',5'-topaquinone" evidence="10">
    <location>
        <position position="390"/>
    </location>
</feature>
<evidence type="ECO:0000256" key="6">
    <source>
        <dbReference type="ARBA" id="ARBA00023002"/>
    </source>
</evidence>
<dbReference type="Proteomes" id="UP000219327">
    <property type="component" value="Unassembled WGS sequence"/>
</dbReference>
<evidence type="ECO:0000313" key="13">
    <source>
        <dbReference type="EMBL" id="PDH38819.1"/>
    </source>
</evidence>
<evidence type="ECO:0000256" key="7">
    <source>
        <dbReference type="ARBA" id="ARBA00023008"/>
    </source>
</evidence>
<dbReference type="EC" id="1.4.3.-" evidence="11"/>
<dbReference type="InterPro" id="IPR036460">
    <property type="entry name" value="Cu_amine_oxidase_C_sf"/>
</dbReference>
<dbReference type="Gene3D" id="3.10.450.40">
    <property type="match status" value="2"/>
</dbReference>
<dbReference type="NCBIfam" id="NF008559">
    <property type="entry name" value="PRK11504.1"/>
    <property type="match status" value="1"/>
</dbReference>
<evidence type="ECO:0000256" key="11">
    <source>
        <dbReference type="RuleBase" id="RU000672"/>
    </source>
</evidence>
<dbReference type="InterPro" id="IPR015798">
    <property type="entry name" value="Cu_amine_oxidase_C"/>
</dbReference>
<protein>
    <recommendedName>
        <fullName evidence="11">Amine oxidase</fullName>
        <ecNumber evidence="11">1.4.3.-</ecNumber>
    </recommendedName>
</protein>
<feature type="active site" description="Proton acceptor" evidence="9">
    <location>
        <position position="306"/>
    </location>
</feature>
<dbReference type="GO" id="GO:0009308">
    <property type="term" value="P:amine metabolic process"/>
    <property type="evidence" value="ECO:0007669"/>
    <property type="project" value="UniProtKB-UniRule"/>
</dbReference>
<dbReference type="SUPFAM" id="SSF54416">
    <property type="entry name" value="Amine oxidase N-terminal region"/>
    <property type="match status" value="2"/>
</dbReference>
<dbReference type="InterPro" id="IPR000269">
    <property type="entry name" value="Cu_amine_oxidase"/>
</dbReference>
<evidence type="ECO:0000256" key="8">
    <source>
        <dbReference type="ARBA" id="ARBA00048032"/>
    </source>
</evidence>
<organism evidence="13 14">
    <name type="scientific">OM182 bacterium MED-G24</name>
    <dbReference type="NCBI Taxonomy" id="1986255"/>
    <lineage>
        <taxon>Bacteria</taxon>
        <taxon>Pseudomonadati</taxon>
        <taxon>Pseudomonadota</taxon>
        <taxon>Gammaproteobacteria</taxon>
        <taxon>OMG group</taxon>
        <taxon>OM182 clade</taxon>
    </lineage>
</organism>
<dbReference type="EMBL" id="NTKD01000034">
    <property type="protein sequence ID" value="PDH38819.1"/>
    <property type="molecule type" value="Genomic_DNA"/>
</dbReference>
<name>A0A2A5WQR2_9GAMM</name>
<comment type="similarity">
    <text evidence="2 11">Belongs to the copper/topaquinone oxidase family.</text>
</comment>
<keyword evidence="7 11" id="KW-0186">Copper</keyword>
<accession>A0A2A5WQR2</accession>
<dbReference type="PANTHER" id="PTHR10638">
    <property type="entry name" value="COPPER AMINE OXIDASE"/>
    <property type="match status" value="1"/>
</dbReference>
<dbReference type="GO" id="GO:0005507">
    <property type="term" value="F:copper ion binding"/>
    <property type="evidence" value="ECO:0007669"/>
    <property type="project" value="InterPro"/>
</dbReference>